<keyword evidence="2" id="KW-1185">Reference proteome</keyword>
<evidence type="ECO:0000313" key="2">
    <source>
        <dbReference type="Proteomes" id="UP001461498"/>
    </source>
</evidence>
<organism evidence="1 2">
    <name type="scientific">Rhynocoris fuscipes</name>
    <dbReference type="NCBI Taxonomy" id="488301"/>
    <lineage>
        <taxon>Eukaryota</taxon>
        <taxon>Metazoa</taxon>
        <taxon>Ecdysozoa</taxon>
        <taxon>Arthropoda</taxon>
        <taxon>Hexapoda</taxon>
        <taxon>Insecta</taxon>
        <taxon>Pterygota</taxon>
        <taxon>Neoptera</taxon>
        <taxon>Paraneoptera</taxon>
        <taxon>Hemiptera</taxon>
        <taxon>Heteroptera</taxon>
        <taxon>Panheteroptera</taxon>
        <taxon>Cimicomorpha</taxon>
        <taxon>Reduviidae</taxon>
        <taxon>Harpactorinae</taxon>
        <taxon>Harpactorini</taxon>
        <taxon>Rhynocoris</taxon>
    </lineage>
</organism>
<gene>
    <name evidence="1" type="ORF">O3M35_004193</name>
</gene>
<protein>
    <recommendedName>
        <fullName evidence="3">MHC class II antigen</fullName>
    </recommendedName>
</protein>
<proteinExistence type="predicted"/>
<dbReference type="AlphaFoldDB" id="A0AAW1CML3"/>
<dbReference type="Proteomes" id="UP001461498">
    <property type="component" value="Unassembled WGS sequence"/>
</dbReference>
<comment type="caution">
    <text evidence="1">The sequence shown here is derived from an EMBL/GenBank/DDBJ whole genome shotgun (WGS) entry which is preliminary data.</text>
</comment>
<evidence type="ECO:0000313" key="1">
    <source>
        <dbReference type="EMBL" id="KAK9497484.1"/>
    </source>
</evidence>
<evidence type="ECO:0008006" key="3">
    <source>
        <dbReference type="Google" id="ProtNLM"/>
    </source>
</evidence>
<name>A0AAW1CML3_9HEMI</name>
<accession>A0AAW1CML3</accession>
<reference evidence="1 2" key="1">
    <citation type="submission" date="2022-12" db="EMBL/GenBank/DDBJ databases">
        <title>Chromosome-level genome assembly of true bugs.</title>
        <authorList>
            <person name="Ma L."/>
            <person name="Li H."/>
        </authorList>
    </citation>
    <scope>NUCLEOTIDE SEQUENCE [LARGE SCALE GENOMIC DNA]</scope>
    <source>
        <strain evidence="1">Lab_2022b</strain>
    </source>
</reference>
<sequence length="63" mass="7054">MCKIDVLRVYGFVFTGSQESILSSDAEGFIAEEYVPDNRSEHSVTLHNEQEVNICRVSSVDDS</sequence>
<dbReference type="EMBL" id="JAPXFL010000014">
    <property type="protein sequence ID" value="KAK9497484.1"/>
    <property type="molecule type" value="Genomic_DNA"/>
</dbReference>